<gene>
    <name evidence="1" type="ORF">TNCV_775551</name>
</gene>
<proteinExistence type="predicted"/>
<keyword evidence="2" id="KW-1185">Reference proteome</keyword>
<dbReference type="EMBL" id="BMAU01021288">
    <property type="protein sequence ID" value="GFY09280.1"/>
    <property type="molecule type" value="Genomic_DNA"/>
</dbReference>
<protein>
    <submittedName>
        <fullName evidence="1">Uncharacterized protein</fullName>
    </submittedName>
</protein>
<comment type="caution">
    <text evidence="1">The sequence shown here is derived from an EMBL/GenBank/DDBJ whole genome shotgun (WGS) entry which is preliminary data.</text>
</comment>
<sequence>MDCYSAFAAWGTLNSRRAATREVGGRGRLLKFGMEDSKETQRWKGTILCKVFKATNSDRRTSSPLKRWISKTSIGHYQTGGISNNNLCINRYHKYHHVYHKTFTDQSN</sequence>
<dbReference type="Proteomes" id="UP000887159">
    <property type="component" value="Unassembled WGS sequence"/>
</dbReference>
<accession>A0A8X6SDB5</accession>
<evidence type="ECO:0000313" key="1">
    <source>
        <dbReference type="EMBL" id="GFY09280.1"/>
    </source>
</evidence>
<evidence type="ECO:0000313" key="2">
    <source>
        <dbReference type="Proteomes" id="UP000887159"/>
    </source>
</evidence>
<dbReference type="AlphaFoldDB" id="A0A8X6SDB5"/>
<organism evidence="1 2">
    <name type="scientific">Trichonephila clavipes</name>
    <name type="common">Golden silk orbweaver</name>
    <name type="synonym">Nephila clavipes</name>
    <dbReference type="NCBI Taxonomy" id="2585209"/>
    <lineage>
        <taxon>Eukaryota</taxon>
        <taxon>Metazoa</taxon>
        <taxon>Ecdysozoa</taxon>
        <taxon>Arthropoda</taxon>
        <taxon>Chelicerata</taxon>
        <taxon>Arachnida</taxon>
        <taxon>Araneae</taxon>
        <taxon>Araneomorphae</taxon>
        <taxon>Entelegynae</taxon>
        <taxon>Araneoidea</taxon>
        <taxon>Nephilidae</taxon>
        <taxon>Trichonephila</taxon>
    </lineage>
</organism>
<reference evidence="1" key="1">
    <citation type="submission" date="2020-08" db="EMBL/GenBank/DDBJ databases">
        <title>Multicomponent nature underlies the extraordinary mechanical properties of spider dragline silk.</title>
        <authorList>
            <person name="Kono N."/>
            <person name="Nakamura H."/>
            <person name="Mori M."/>
            <person name="Yoshida Y."/>
            <person name="Ohtoshi R."/>
            <person name="Malay A.D."/>
            <person name="Moran D.A.P."/>
            <person name="Tomita M."/>
            <person name="Numata K."/>
            <person name="Arakawa K."/>
        </authorList>
    </citation>
    <scope>NUCLEOTIDE SEQUENCE</scope>
</reference>
<name>A0A8X6SDB5_TRICX</name>